<protein>
    <submittedName>
        <fullName evidence="2">AAA family ATPase</fullName>
    </submittedName>
</protein>
<proteinExistence type="predicted"/>
<name>A0AAU8RRX5_CORPS</name>
<dbReference type="EMBL" id="CP003540">
    <property type="protein sequence ID" value="AJF93887.1"/>
    <property type="molecule type" value="Genomic_DNA"/>
</dbReference>
<evidence type="ECO:0000259" key="1">
    <source>
        <dbReference type="Pfam" id="PF13614"/>
    </source>
</evidence>
<dbReference type="KEGG" id="coe:CP258_08560"/>
<dbReference type="AlphaFoldDB" id="A0AAU8RRX5"/>
<dbReference type="RefSeq" id="WP_048480963.1">
    <property type="nucleotide sequence ID" value="NC_017945.3"/>
</dbReference>
<dbReference type="InterPro" id="IPR027417">
    <property type="entry name" value="P-loop_NTPase"/>
</dbReference>
<evidence type="ECO:0000313" key="3">
    <source>
        <dbReference type="Proteomes" id="UP000006465"/>
    </source>
</evidence>
<feature type="domain" description="AAA" evidence="1">
    <location>
        <begin position="31"/>
        <end position="63"/>
    </location>
</feature>
<accession>A0AAU8RRX5</accession>
<dbReference type="Proteomes" id="UP000006465">
    <property type="component" value="Chromosome"/>
</dbReference>
<dbReference type="SUPFAM" id="SSF52540">
    <property type="entry name" value="P-loop containing nucleoside triphosphate hydrolases"/>
    <property type="match status" value="1"/>
</dbReference>
<dbReference type="Pfam" id="PF13614">
    <property type="entry name" value="AAA_31"/>
    <property type="match status" value="1"/>
</dbReference>
<organism evidence="2 3">
    <name type="scientific">Corynebacterium pseudotuberculosis 258</name>
    <dbReference type="NCBI Taxonomy" id="1168865"/>
    <lineage>
        <taxon>Bacteria</taxon>
        <taxon>Bacillati</taxon>
        <taxon>Actinomycetota</taxon>
        <taxon>Actinomycetes</taxon>
        <taxon>Mycobacteriales</taxon>
        <taxon>Corynebacteriaceae</taxon>
        <taxon>Corynebacterium</taxon>
    </lineage>
</organism>
<dbReference type="InterPro" id="IPR025669">
    <property type="entry name" value="AAA_dom"/>
</dbReference>
<evidence type="ECO:0000313" key="2">
    <source>
        <dbReference type="EMBL" id="AJF93887.1"/>
    </source>
</evidence>
<sequence>MLGEKPKNSDLPCLFPVIPGNAHSIRRAPQSDFVLLDCPPGNAQIIDTAVAASDEVIIPVSPSGIEVDRMRDALDLTAEKPTRVLLA</sequence>
<reference evidence="2 3" key="1">
    <citation type="journal article" date="2013" name="J. Biotechnol.">
        <title>Genome sequence of Corynebacterium pseudotuberculosis biovar equi strain 258 and prediction of antigenic targets to improve biotechnological vaccine production.</title>
        <authorList>
            <person name="Soares S.C."/>
            <person name="Trost E."/>
            <person name="Ramos R.T."/>
            <person name="Carneiro A.R."/>
            <person name="Santos A.R."/>
            <person name="Pinto A.C."/>
            <person name="Barbosa E."/>
            <person name="Aburjaile F."/>
            <person name="Ali A."/>
            <person name="Diniz C.A."/>
            <person name="Hassan S.S."/>
            <person name="Fiaux K."/>
            <person name="Guimaraes L.C."/>
            <person name="Bakhtiar S.M."/>
            <person name="Pereira U."/>
            <person name="Almeida S.S."/>
            <person name="Abreu V.A."/>
            <person name="Rocha F.S."/>
            <person name="Dorella F.A."/>
            <person name="Miyoshi A."/>
            <person name="Silva A."/>
            <person name="Azevedo V."/>
            <person name="Tauch A."/>
        </authorList>
    </citation>
    <scope>NUCLEOTIDE SEQUENCE [LARGE SCALE GENOMIC DNA]</scope>
    <source>
        <strain evidence="2 3">258</strain>
    </source>
</reference>
<gene>
    <name evidence="2" type="ORF">CP258_08560</name>
</gene>
<dbReference type="Gene3D" id="3.40.50.300">
    <property type="entry name" value="P-loop containing nucleotide triphosphate hydrolases"/>
    <property type="match status" value="1"/>
</dbReference>